<evidence type="ECO:0000313" key="2">
    <source>
        <dbReference type="Proteomes" id="UP000808914"/>
    </source>
</evidence>
<dbReference type="EMBL" id="JAFBER010000016">
    <property type="protein sequence ID" value="MBM7646174.1"/>
    <property type="molecule type" value="Genomic_DNA"/>
</dbReference>
<evidence type="ECO:0000313" key="1">
    <source>
        <dbReference type="EMBL" id="MBM7646174.1"/>
    </source>
</evidence>
<name>A0ABS2Q3B9_9BACL</name>
<proteinExistence type="predicted"/>
<dbReference type="Proteomes" id="UP000808914">
    <property type="component" value="Unassembled WGS sequence"/>
</dbReference>
<gene>
    <name evidence="1" type="ORF">JOD45_002400</name>
</gene>
<keyword evidence="2" id="KW-1185">Reference proteome</keyword>
<organism evidence="1 2">
    <name type="scientific">Scopulibacillus daqui</name>
    <dbReference type="NCBI Taxonomy" id="1469162"/>
    <lineage>
        <taxon>Bacteria</taxon>
        <taxon>Bacillati</taxon>
        <taxon>Bacillota</taxon>
        <taxon>Bacilli</taxon>
        <taxon>Bacillales</taxon>
        <taxon>Sporolactobacillaceae</taxon>
        <taxon>Scopulibacillus</taxon>
    </lineage>
</organism>
<protein>
    <submittedName>
        <fullName evidence="1">Uncharacterized protein</fullName>
    </submittedName>
</protein>
<sequence length="29" mass="3390">MLLLILPLLKEAKMKVTNNKKVVDIRLRV</sequence>
<reference evidence="1 2" key="1">
    <citation type="submission" date="2021-01" db="EMBL/GenBank/DDBJ databases">
        <title>Genomic Encyclopedia of Type Strains, Phase IV (KMG-IV): sequencing the most valuable type-strain genomes for metagenomic binning, comparative biology and taxonomic classification.</title>
        <authorList>
            <person name="Goeker M."/>
        </authorList>
    </citation>
    <scope>NUCLEOTIDE SEQUENCE [LARGE SCALE GENOMIC DNA]</scope>
    <source>
        <strain evidence="1 2">DSM 28236</strain>
    </source>
</reference>
<comment type="caution">
    <text evidence="1">The sequence shown here is derived from an EMBL/GenBank/DDBJ whole genome shotgun (WGS) entry which is preliminary data.</text>
</comment>
<accession>A0ABS2Q3B9</accession>